<feature type="transmembrane region" description="Helical" evidence="6">
    <location>
        <begin position="253"/>
        <end position="274"/>
    </location>
</feature>
<dbReference type="eggNOG" id="COG2274">
    <property type="taxonomic scope" value="Bacteria"/>
</dbReference>
<feature type="region of interest" description="Disordered" evidence="5">
    <location>
        <begin position="1"/>
        <end position="21"/>
    </location>
</feature>
<dbReference type="PROSITE" id="PS50929">
    <property type="entry name" value="ABC_TM1F"/>
    <property type="match status" value="1"/>
</dbReference>
<feature type="transmembrane region" description="Helical" evidence="6">
    <location>
        <begin position="367"/>
        <end position="390"/>
    </location>
</feature>
<dbReference type="EMBL" id="ABCS01000029">
    <property type="protein sequence ID" value="EDM78555.1"/>
    <property type="molecule type" value="Genomic_DNA"/>
</dbReference>
<dbReference type="Gene3D" id="1.20.1560.10">
    <property type="entry name" value="ABC transporter type 1, transmembrane domain"/>
    <property type="match status" value="1"/>
</dbReference>
<accession>A6G6C6</accession>
<feature type="transmembrane region" description="Helical" evidence="6">
    <location>
        <begin position="139"/>
        <end position="164"/>
    </location>
</feature>
<dbReference type="GO" id="GO:0005886">
    <property type="term" value="C:plasma membrane"/>
    <property type="evidence" value="ECO:0007669"/>
    <property type="project" value="UniProtKB-SubCell"/>
</dbReference>
<protein>
    <submittedName>
        <fullName evidence="8">HlyB/MsbA family ABC transporter</fullName>
    </submittedName>
</protein>
<dbReference type="SUPFAM" id="SSF90123">
    <property type="entry name" value="ABC transporter transmembrane region"/>
    <property type="match status" value="1"/>
</dbReference>
<dbReference type="Proteomes" id="UP000005801">
    <property type="component" value="Unassembled WGS sequence"/>
</dbReference>
<keyword evidence="2 6" id="KW-0812">Transmembrane</keyword>
<keyword evidence="3 6" id="KW-1133">Transmembrane helix</keyword>
<dbReference type="AlphaFoldDB" id="A6G6C6"/>
<dbReference type="InterPro" id="IPR036640">
    <property type="entry name" value="ABC1_TM_sf"/>
</dbReference>
<feature type="transmembrane region" description="Helical" evidence="6">
    <location>
        <begin position="176"/>
        <end position="201"/>
    </location>
</feature>
<name>A6G6C6_9BACT</name>
<keyword evidence="4 6" id="KW-0472">Membrane</keyword>
<dbReference type="SUPFAM" id="SSF52540">
    <property type="entry name" value="P-loop containing nucleoside triphosphate hydrolases"/>
    <property type="match status" value="1"/>
</dbReference>
<feature type="domain" description="ABC transmembrane type-1" evidence="7">
    <location>
        <begin position="140"/>
        <end position="425"/>
    </location>
</feature>
<reference evidence="8 9" key="1">
    <citation type="submission" date="2007-06" db="EMBL/GenBank/DDBJ databases">
        <authorList>
            <person name="Shimkets L."/>
            <person name="Ferriera S."/>
            <person name="Johnson J."/>
            <person name="Kravitz S."/>
            <person name="Beeson K."/>
            <person name="Sutton G."/>
            <person name="Rogers Y.-H."/>
            <person name="Friedman R."/>
            <person name="Frazier M."/>
            <person name="Venter J.C."/>
        </authorList>
    </citation>
    <scope>NUCLEOTIDE SEQUENCE [LARGE SCALE GENOMIC DNA]</scope>
    <source>
        <strain evidence="8 9">SIR-1</strain>
    </source>
</reference>
<keyword evidence="9" id="KW-1185">Reference proteome</keyword>
<organism evidence="8 9">
    <name type="scientific">Plesiocystis pacifica SIR-1</name>
    <dbReference type="NCBI Taxonomy" id="391625"/>
    <lineage>
        <taxon>Bacteria</taxon>
        <taxon>Pseudomonadati</taxon>
        <taxon>Myxococcota</taxon>
        <taxon>Polyangia</taxon>
        <taxon>Nannocystales</taxon>
        <taxon>Nannocystaceae</taxon>
        <taxon>Plesiocystis</taxon>
    </lineage>
</organism>
<evidence type="ECO:0000256" key="2">
    <source>
        <dbReference type="ARBA" id="ARBA00022692"/>
    </source>
</evidence>
<sequence>MIQAGRVAGLSCERDDSGCTGGDSGDARTLLELAALGSPALCWAGQRWLVLLGGNARGVELAVIEDDGSEWRRRLSARELGDWLSRHKTIDLHWLRAEAMFPLAGAGLAAPGTLERVLGPGRKAVRRLVSVAKFESRDLWVVAIYAVAVGVSSLVIPVAVQALVNSVALGAALQPLVVLSLLSAVVLGFVAVLQVSQYVVVEMIQRRLFVRVAADFVRRLPRLDLGEDSPSHGPELANRIFDAVSLQKSAAKLLLSGSALVLQMLSGLLLLAFYHPLLLAFDFVLVLSVAVVIFVFGKGALSASLRESKSKYAVAAWLEGVAGSMTARAGGLGDARARAFADARGDQLLRAWLDARGDHFNRLLRQIVGGVGLQVLASATLLGIGGWLVIQRQLTLGQLVAAELVVATLGTGLAKLGKQLETFYDAATSAEKLGQIVDLPVERRGGAVVGRGAGQGLPMTVEITKNGLDGDPVLSLAAGERRVLKGRSRAHSKLCWALYAMCEEGSGALRVELDGVPAALLDPERTRESVALVLDHEPVLLPTTLLDNLRLGCDLELRGVWSVLRMLDLDAKIEAMGKGLEMRMSPSGAPFDYVERRRLVLARALLRQPNLLILDGALDGLELDAGHSEALLDHVFAADAPWTLLVVSDNAEVQARA</sequence>
<dbReference type="InterPro" id="IPR027417">
    <property type="entry name" value="P-loop_NTPase"/>
</dbReference>
<proteinExistence type="predicted"/>
<dbReference type="InterPro" id="IPR011527">
    <property type="entry name" value="ABC1_TM_dom"/>
</dbReference>
<dbReference type="STRING" id="391625.PPSIR1_14995"/>
<comment type="subcellular location">
    <subcellularLocation>
        <location evidence="1">Cell membrane</location>
        <topology evidence="1">Multi-pass membrane protein</topology>
    </subcellularLocation>
</comment>
<evidence type="ECO:0000256" key="1">
    <source>
        <dbReference type="ARBA" id="ARBA00004651"/>
    </source>
</evidence>
<evidence type="ECO:0000259" key="7">
    <source>
        <dbReference type="PROSITE" id="PS50929"/>
    </source>
</evidence>
<comment type="caution">
    <text evidence="8">The sequence shown here is derived from an EMBL/GenBank/DDBJ whole genome shotgun (WGS) entry which is preliminary data.</text>
</comment>
<dbReference type="GO" id="GO:0005524">
    <property type="term" value="F:ATP binding"/>
    <property type="evidence" value="ECO:0007669"/>
    <property type="project" value="InterPro"/>
</dbReference>
<dbReference type="GO" id="GO:0015421">
    <property type="term" value="F:ABC-type oligopeptide transporter activity"/>
    <property type="evidence" value="ECO:0007669"/>
    <property type="project" value="TreeGrafter"/>
</dbReference>
<evidence type="ECO:0000256" key="5">
    <source>
        <dbReference type="SAM" id="MobiDB-lite"/>
    </source>
</evidence>
<evidence type="ECO:0000256" key="6">
    <source>
        <dbReference type="SAM" id="Phobius"/>
    </source>
</evidence>
<evidence type="ECO:0000313" key="8">
    <source>
        <dbReference type="EMBL" id="EDM78555.1"/>
    </source>
</evidence>
<evidence type="ECO:0000256" key="3">
    <source>
        <dbReference type="ARBA" id="ARBA00022989"/>
    </source>
</evidence>
<dbReference type="Gene3D" id="3.40.50.300">
    <property type="entry name" value="P-loop containing nucleotide triphosphate hydrolases"/>
    <property type="match status" value="1"/>
</dbReference>
<evidence type="ECO:0000313" key="9">
    <source>
        <dbReference type="Proteomes" id="UP000005801"/>
    </source>
</evidence>
<evidence type="ECO:0000256" key="4">
    <source>
        <dbReference type="ARBA" id="ARBA00023136"/>
    </source>
</evidence>
<gene>
    <name evidence="8" type="ORF">PPSIR1_14995</name>
</gene>
<dbReference type="PANTHER" id="PTHR43394:SF4">
    <property type="entry name" value="TOXIN SECRETION ABC TRANSPORTER ATP-BINDING PROTEIN"/>
    <property type="match status" value="1"/>
</dbReference>
<dbReference type="PANTHER" id="PTHR43394">
    <property type="entry name" value="ATP-DEPENDENT PERMEASE MDL1, MITOCHONDRIAL"/>
    <property type="match status" value="1"/>
</dbReference>
<dbReference type="InterPro" id="IPR039421">
    <property type="entry name" value="Type_1_exporter"/>
</dbReference>
<feature type="transmembrane region" description="Helical" evidence="6">
    <location>
        <begin position="280"/>
        <end position="301"/>
    </location>
</feature>